<evidence type="ECO:0008006" key="3">
    <source>
        <dbReference type="Google" id="ProtNLM"/>
    </source>
</evidence>
<gene>
    <name evidence="1" type="ORF">H0E87_024180</name>
</gene>
<organism evidence="1 2">
    <name type="scientific">Populus deltoides</name>
    <name type="common">Eastern poplar</name>
    <name type="synonym">Eastern cottonwood</name>
    <dbReference type="NCBI Taxonomy" id="3696"/>
    <lineage>
        <taxon>Eukaryota</taxon>
        <taxon>Viridiplantae</taxon>
        <taxon>Streptophyta</taxon>
        <taxon>Embryophyta</taxon>
        <taxon>Tracheophyta</taxon>
        <taxon>Spermatophyta</taxon>
        <taxon>Magnoliopsida</taxon>
        <taxon>eudicotyledons</taxon>
        <taxon>Gunneridae</taxon>
        <taxon>Pentapetalae</taxon>
        <taxon>rosids</taxon>
        <taxon>fabids</taxon>
        <taxon>Malpighiales</taxon>
        <taxon>Salicaceae</taxon>
        <taxon>Saliceae</taxon>
        <taxon>Populus</taxon>
    </lineage>
</organism>
<comment type="caution">
    <text evidence="1">The sequence shown here is derived from an EMBL/GenBank/DDBJ whole genome shotgun (WGS) entry which is preliminary data.</text>
</comment>
<protein>
    <recommendedName>
        <fullName evidence="3">SPX domain-containing protein</fullName>
    </recommendedName>
</protein>
<dbReference type="EMBL" id="JACEGQ020000014">
    <property type="protein sequence ID" value="KAH8488414.1"/>
    <property type="molecule type" value="Genomic_DNA"/>
</dbReference>
<sequence>MASLVKAPPTMSTINAHQVHLRKQKLLSNLNMHHGLRFPRIHVNHTTVCCTKSTPWEPSPVTYAPTIDASVSSMADVASGPFSSPDYRHGLAKILKKYDKRTGGLLRLPFIQKVLEQPFFITDLVSKLVKQCEYMIDTAFPVEEEERVKEGREAITVAGEGIFRNTIAALMTMQEIRRGSSTCSHFSLPPLNLPDSDLIQSLHLNSPIPIVL</sequence>
<dbReference type="AlphaFoldDB" id="A0A8T2X733"/>
<dbReference type="PANTHER" id="PTHR45978:SF2">
    <property type="entry name" value="SPX DOMAIN-CONTAINING PROTEIN 3"/>
    <property type="match status" value="1"/>
</dbReference>
<dbReference type="GO" id="GO:0016036">
    <property type="term" value="P:cellular response to phosphate starvation"/>
    <property type="evidence" value="ECO:0007669"/>
    <property type="project" value="InterPro"/>
</dbReference>
<dbReference type="Proteomes" id="UP000807159">
    <property type="component" value="Chromosome 14"/>
</dbReference>
<dbReference type="InterPro" id="IPR031142">
    <property type="entry name" value="SPX_prot"/>
</dbReference>
<proteinExistence type="predicted"/>
<evidence type="ECO:0000313" key="1">
    <source>
        <dbReference type="EMBL" id="KAH8488414.1"/>
    </source>
</evidence>
<name>A0A8T2X733_POPDE</name>
<evidence type="ECO:0000313" key="2">
    <source>
        <dbReference type="Proteomes" id="UP000807159"/>
    </source>
</evidence>
<dbReference type="PANTHER" id="PTHR45978">
    <property type="entry name" value="SPX DOMAIN-CONTAINING PROTEIN 3"/>
    <property type="match status" value="1"/>
</dbReference>
<accession>A0A8T2X733</accession>
<keyword evidence="2" id="KW-1185">Reference proteome</keyword>
<reference evidence="1" key="1">
    <citation type="journal article" date="2021" name="J. Hered.">
        <title>Genome Assembly of Salicaceae Populus deltoides (Eastern Cottonwood) I-69 Based on Nanopore Sequencing and Hi-C Technologies.</title>
        <authorList>
            <person name="Bai S."/>
            <person name="Wu H."/>
            <person name="Zhang J."/>
            <person name="Pan Z."/>
            <person name="Zhao W."/>
            <person name="Li Z."/>
            <person name="Tong C."/>
        </authorList>
    </citation>
    <scope>NUCLEOTIDE SEQUENCE</scope>
    <source>
        <tissue evidence="1">Leaf</tissue>
    </source>
</reference>